<dbReference type="SUPFAM" id="SSF57850">
    <property type="entry name" value="RING/U-box"/>
    <property type="match status" value="1"/>
</dbReference>
<organism evidence="16 17">
    <name type="scientific">Hirsutella minnesotensis 3608</name>
    <dbReference type="NCBI Taxonomy" id="1043627"/>
    <lineage>
        <taxon>Eukaryota</taxon>
        <taxon>Fungi</taxon>
        <taxon>Dikarya</taxon>
        <taxon>Ascomycota</taxon>
        <taxon>Pezizomycotina</taxon>
        <taxon>Sordariomycetes</taxon>
        <taxon>Hypocreomycetidae</taxon>
        <taxon>Hypocreales</taxon>
        <taxon>Ophiocordycipitaceae</taxon>
        <taxon>Hirsutella</taxon>
    </lineage>
</organism>
<dbReference type="GO" id="GO:0008270">
    <property type="term" value="F:zinc ion binding"/>
    <property type="evidence" value="ECO:0007669"/>
    <property type="project" value="UniProtKB-KW"/>
</dbReference>
<keyword evidence="4" id="KW-0808">Transferase</keyword>
<evidence type="ECO:0000313" key="16">
    <source>
        <dbReference type="EMBL" id="KJZ75059.1"/>
    </source>
</evidence>
<evidence type="ECO:0000256" key="12">
    <source>
        <dbReference type="PROSITE-ProRule" id="PRU00175"/>
    </source>
</evidence>
<evidence type="ECO:0000256" key="6">
    <source>
        <dbReference type="ARBA" id="ARBA00022723"/>
    </source>
</evidence>
<evidence type="ECO:0000259" key="15">
    <source>
        <dbReference type="PROSITE" id="PS50089"/>
    </source>
</evidence>
<dbReference type="Pfam" id="PF13639">
    <property type="entry name" value="zf-RING_2"/>
    <property type="match status" value="1"/>
</dbReference>
<proteinExistence type="predicted"/>
<dbReference type="PROSITE" id="PS50089">
    <property type="entry name" value="ZF_RING_2"/>
    <property type="match status" value="1"/>
</dbReference>
<dbReference type="AlphaFoldDB" id="A0A0F8A5B9"/>
<evidence type="ECO:0000256" key="14">
    <source>
        <dbReference type="SAM" id="Phobius"/>
    </source>
</evidence>
<keyword evidence="7 12" id="KW-0863">Zinc-finger</keyword>
<keyword evidence="17" id="KW-1185">Reference proteome</keyword>
<comment type="subcellular location">
    <subcellularLocation>
        <location evidence="2">Membrane</location>
        <topology evidence="2">Multi-pass membrane protein</topology>
    </subcellularLocation>
</comment>
<dbReference type="Proteomes" id="UP000054481">
    <property type="component" value="Unassembled WGS sequence"/>
</dbReference>
<keyword evidence="6" id="KW-0479">Metal-binding</keyword>
<dbReference type="GO" id="GO:0006511">
    <property type="term" value="P:ubiquitin-dependent protein catabolic process"/>
    <property type="evidence" value="ECO:0007669"/>
    <property type="project" value="TreeGrafter"/>
</dbReference>
<keyword evidence="10 14" id="KW-1133">Transmembrane helix</keyword>
<feature type="region of interest" description="Disordered" evidence="13">
    <location>
        <begin position="284"/>
        <end position="340"/>
    </location>
</feature>
<feature type="transmembrane region" description="Helical" evidence="14">
    <location>
        <begin position="223"/>
        <end position="244"/>
    </location>
</feature>
<evidence type="ECO:0000256" key="5">
    <source>
        <dbReference type="ARBA" id="ARBA00022692"/>
    </source>
</evidence>
<dbReference type="EMBL" id="KQ030520">
    <property type="protein sequence ID" value="KJZ75059.1"/>
    <property type="molecule type" value="Genomic_DNA"/>
</dbReference>
<dbReference type="InterPro" id="IPR013083">
    <property type="entry name" value="Znf_RING/FYVE/PHD"/>
</dbReference>
<evidence type="ECO:0000256" key="9">
    <source>
        <dbReference type="ARBA" id="ARBA00022833"/>
    </source>
</evidence>
<evidence type="ECO:0000256" key="1">
    <source>
        <dbReference type="ARBA" id="ARBA00000900"/>
    </source>
</evidence>
<dbReference type="EC" id="2.3.2.27" evidence="3"/>
<keyword evidence="11 14" id="KW-0472">Membrane</keyword>
<evidence type="ECO:0000256" key="8">
    <source>
        <dbReference type="ARBA" id="ARBA00022786"/>
    </source>
</evidence>
<feature type="compositionally biased region" description="Basic residues" evidence="13">
    <location>
        <begin position="493"/>
        <end position="505"/>
    </location>
</feature>
<gene>
    <name evidence="16" type="ORF">HIM_05545</name>
</gene>
<dbReference type="OrthoDB" id="8062037at2759"/>
<evidence type="ECO:0000256" key="2">
    <source>
        <dbReference type="ARBA" id="ARBA00004141"/>
    </source>
</evidence>
<feature type="domain" description="RING-type" evidence="15">
    <location>
        <begin position="359"/>
        <end position="401"/>
    </location>
</feature>
<evidence type="ECO:0000256" key="4">
    <source>
        <dbReference type="ARBA" id="ARBA00022679"/>
    </source>
</evidence>
<feature type="region of interest" description="Disordered" evidence="13">
    <location>
        <begin position="466"/>
        <end position="515"/>
    </location>
</feature>
<dbReference type="SMART" id="SM00184">
    <property type="entry name" value="RING"/>
    <property type="match status" value="1"/>
</dbReference>
<protein>
    <recommendedName>
        <fullName evidence="3">RING-type E3 ubiquitin transferase</fullName>
        <ecNumber evidence="3">2.3.2.27</ecNumber>
    </recommendedName>
</protein>
<evidence type="ECO:0000256" key="11">
    <source>
        <dbReference type="ARBA" id="ARBA00023136"/>
    </source>
</evidence>
<reference evidence="16 17" key="1">
    <citation type="journal article" date="2014" name="Genome Biol. Evol.">
        <title>Comparative genomics and transcriptomics analyses reveal divergent lifestyle features of nematode endoparasitic fungus Hirsutella minnesotensis.</title>
        <authorList>
            <person name="Lai Y."/>
            <person name="Liu K."/>
            <person name="Zhang X."/>
            <person name="Zhang X."/>
            <person name="Li K."/>
            <person name="Wang N."/>
            <person name="Shu C."/>
            <person name="Wu Y."/>
            <person name="Wang C."/>
            <person name="Bushley K.E."/>
            <person name="Xiang M."/>
            <person name="Liu X."/>
        </authorList>
    </citation>
    <scope>NUCLEOTIDE SEQUENCE [LARGE SCALE GENOMIC DNA]</scope>
    <source>
        <strain evidence="16 17">3608</strain>
    </source>
</reference>
<dbReference type="PANTHER" id="PTHR45977:SF4">
    <property type="entry name" value="RING-TYPE DOMAIN-CONTAINING PROTEIN"/>
    <property type="match status" value="1"/>
</dbReference>
<dbReference type="GO" id="GO:0016567">
    <property type="term" value="P:protein ubiquitination"/>
    <property type="evidence" value="ECO:0007669"/>
    <property type="project" value="TreeGrafter"/>
</dbReference>
<evidence type="ECO:0000256" key="3">
    <source>
        <dbReference type="ARBA" id="ARBA00012483"/>
    </source>
</evidence>
<evidence type="ECO:0000313" key="17">
    <source>
        <dbReference type="Proteomes" id="UP000054481"/>
    </source>
</evidence>
<dbReference type="GO" id="GO:0016020">
    <property type="term" value="C:membrane"/>
    <property type="evidence" value="ECO:0007669"/>
    <property type="project" value="UniProtKB-SubCell"/>
</dbReference>
<dbReference type="InterPro" id="IPR001841">
    <property type="entry name" value="Znf_RING"/>
</dbReference>
<keyword evidence="8" id="KW-0833">Ubl conjugation pathway</keyword>
<dbReference type="Gene3D" id="3.30.40.10">
    <property type="entry name" value="Zinc/RING finger domain, C3HC4 (zinc finger)"/>
    <property type="match status" value="1"/>
</dbReference>
<keyword evidence="5 14" id="KW-0812">Transmembrane</keyword>
<evidence type="ECO:0000256" key="10">
    <source>
        <dbReference type="ARBA" id="ARBA00022989"/>
    </source>
</evidence>
<evidence type="ECO:0000256" key="13">
    <source>
        <dbReference type="SAM" id="MobiDB-lite"/>
    </source>
</evidence>
<sequence length="515" mass="55154">MAMSSGPRLAVAASTSCIARWLIALFICGAGLVVADGGAQTWPSNDGAQSAIGNALQLTLSSKPGLQFATMPLTVNVGLNGSGPAHGIIQVEGDIFITDAKNYNQIGSGKIAYLSCDKPADNSLITPNKILNALVTQKPKAILLYSTSQNACLINDEVQRTYTTLFTMADAGEAGNVYSFLRGSTFESPIVGAIQGNATDPDTVNNDNTSGGGGNNSAVAMSILYSITGLITLLFLIIIATGAIRAHRYPERYGPRGAHNGRPRQSRAKGLARAVLDTIPIVKFGNQHSSKPDPQLELESAVSDRHETATQRTVSSLSDDSRMEIAPVSPRHSGDTKSSVKQSQIAVSACESADGHAGCSICTDDFTVGEDVRVLPCNHQFHPNCVDPWLVNVSGTCPLCRLDLRPEPDSTMHNSRRGGEADSIAPPLVLDGEEQSSTSSHGNRLARLLDVNRLRQAPVEERMEALRQMRAQSHDQNSQFGEGSSRRGQGARLTKKLRDKFRIRTRAQGAQRRDR</sequence>
<dbReference type="CDD" id="cd16454">
    <property type="entry name" value="RING-H2_PA-TM-RING"/>
    <property type="match status" value="1"/>
</dbReference>
<evidence type="ECO:0000256" key="7">
    <source>
        <dbReference type="ARBA" id="ARBA00022771"/>
    </source>
</evidence>
<feature type="compositionally biased region" description="Polar residues" evidence="13">
    <location>
        <begin position="470"/>
        <end position="482"/>
    </location>
</feature>
<name>A0A0F8A5B9_9HYPO</name>
<dbReference type="PANTHER" id="PTHR45977">
    <property type="entry name" value="TARGET OF ERK KINASE MPK-1"/>
    <property type="match status" value="1"/>
</dbReference>
<accession>A0A0F8A5B9</accession>
<dbReference type="GO" id="GO:0061630">
    <property type="term" value="F:ubiquitin protein ligase activity"/>
    <property type="evidence" value="ECO:0007669"/>
    <property type="project" value="UniProtKB-EC"/>
</dbReference>
<comment type="catalytic activity">
    <reaction evidence="1">
        <text>S-ubiquitinyl-[E2 ubiquitin-conjugating enzyme]-L-cysteine + [acceptor protein]-L-lysine = [E2 ubiquitin-conjugating enzyme]-L-cysteine + N(6)-ubiquitinyl-[acceptor protein]-L-lysine.</text>
        <dbReference type="EC" id="2.3.2.27"/>
    </reaction>
</comment>
<keyword evidence="9" id="KW-0862">Zinc</keyword>